<reference evidence="2" key="1">
    <citation type="submission" date="2021-02" db="EMBL/GenBank/DDBJ databases">
        <authorList>
            <person name="Nowell W R."/>
        </authorList>
    </citation>
    <scope>NUCLEOTIDE SEQUENCE</scope>
</reference>
<evidence type="ECO:0000313" key="4">
    <source>
        <dbReference type="Proteomes" id="UP000663872"/>
    </source>
</evidence>
<gene>
    <name evidence="2" type="ORF">GRG538_LOCUS14461</name>
    <name evidence="3" type="ORF">QYT958_LOCUS24562</name>
</gene>
<evidence type="ECO:0000313" key="3">
    <source>
        <dbReference type="EMBL" id="CAF4812573.1"/>
    </source>
</evidence>
<dbReference type="EMBL" id="CAJOBR010005275">
    <property type="protein sequence ID" value="CAF4812573.1"/>
    <property type="molecule type" value="Genomic_DNA"/>
</dbReference>
<dbReference type="AlphaFoldDB" id="A0A818EC35"/>
<comment type="caution">
    <text evidence="2">The sequence shown here is derived from an EMBL/GenBank/DDBJ whole genome shotgun (WGS) entry which is preliminary data.</text>
</comment>
<dbReference type="Proteomes" id="UP000663872">
    <property type="component" value="Unassembled WGS sequence"/>
</dbReference>
<evidence type="ECO:0000313" key="2">
    <source>
        <dbReference type="EMBL" id="CAF3454269.1"/>
    </source>
</evidence>
<keyword evidence="1" id="KW-0732">Signal</keyword>
<accession>A0A818EC35</accession>
<protein>
    <submittedName>
        <fullName evidence="2">Uncharacterized protein</fullName>
    </submittedName>
</protein>
<organism evidence="2 4">
    <name type="scientific">Rotaria socialis</name>
    <dbReference type="NCBI Taxonomy" id="392032"/>
    <lineage>
        <taxon>Eukaryota</taxon>
        <taxon>Metazoa</taxon>
        <taxon>Spiralia</taxon>
        <taxon>Gnathifera</taxon>
        <taxon>Rotifera</taxon>
        <taxon>Eurotatoria</taxon>
        <taxon>Bdelloidea</taxon>
        <taxon>Philodinida</taxon>
        <taxon>Philodinidae</taxon>
        <taxon>Rotaria</taxon>
    </lineage>
</organism>
<dbReference type="Proteomes" id="UP000663848">
    <property type="component" value="Unassembled WGS sequence"/>
</dbReference>
<feature type="chain" id="PRO_5035691232" evidence="1">
    <location>
        <begin position="30"/>
        <end position="146"/>
    </location>
</feature>
<evidence type="ECO:0000256" key="1">
    <source>
        <dbReference type="SAM" id="SignalP"/>
    </source>
</evidence>
<name>A0A818EC35_9BILA</name>
<proteinExistence type="predicted"/>
<feature type="signal peptide" evidence="1">
    <location>
        <begin position="1"/>
        <end position="29"/>
    </location>
</feature>
<sequence length="146" mass="16666">MYTNRSSLLLLGLTISLILLWCTVQPSYADTSEDEKHPVVDSTAEENNVDDELEDFAEFYRRASLRPYGLQQRASLRPYAGKRASLRPYAGKRASLRPYAGKRASLRPYAGKRASLRPYAGKRASLRPANYMGKRLRRNVLSFDEY</sequence>
<dbReference type="EMBL" id="CAJNYT010002187">
    <property type="protein sequence ID" value="CAF3454269.1"/>
    <property type="molecule type" value="Genomic_DNA"/>
</dbReference>